<keyword evidence="2" id="KW-1185">Reference proteome</keyword>
<dbReference type="EMBL" id="BJND01000022">
    <property type="protein sequence ID" value="GEC05650.1"/>
    <property type="molecule type" value="Genomic_DNA"/>
</dbReference>
<reference evidence="1 2" key="1">
    <citation type="submission" date="2019-06" db="EMBL/GenBank/DDBJ databases">
        <title>Whole genome shotgun sequence of Streptomyces spinoverrucosus NBRC 14228.</title>
        <authorList>
            <person name="Hosoyama A."/>
            <person name="Uohara A."/>
            <person name="Ohji S."/>
            <person name="Ichikawa N."/>
        </authorList>
    </citation>
    <scope>NUCLEOTIDE SEQUENCE [LARGE SCALE GENOMIC DNA]</scope>
    <source>
        <strain evidence="1 2">NBRC 14228</strain>
    </source>
</reference>
<evidence type="ECO:0000313" key="1">
    <source>
        <dbReference type="EMBL" id="GEC05650.1"/>
    </source>
</evidence>
<proteinExistence type="predicted"/>
<comment type="caution">
    <text evidence="1">The sequence shown here is derived from an EMBL/GenBank/DDBJ whole genome shotgun (WGS) entry which is preliminary data.</text>
</comment>
<dbReference type="Proteomes" id="UP000317881">
    <property type="component" value="Unassembled WGS sequence"/>
</dbReference>
<sequence length="172" mass="18744">MLWWRVRGAFGGGTPDAPPIVSGAGFTGFMNIARCLDTIDRLCSRPFPAEHGRSDVGREGPGYYIAELGAADPDCEHGERTAEDVEAFREGIAQRLNERWGANPLWGMLTLRVRGERGEEIPEPWASISAMADDLYVWEATGTGRWVALGVADGDETDPARLLAVVTEVDPE</sequence>
<gene>
    <name evidence="1" type="ORF">SSP24_33050</name>
</gene>
<evidence type="ECO:0000313" key="2">
    <source>
        <dbReference type="Proteomes" id="UP000317881"/>
    </source>
</evidence>
<name>A0A4Y3VIM0_9ACTN</name>
<accession>A0A4Y3VIM0</accession>
<dbReference type="AlphaFoldDB" id="A0A4Y3VIM0"/>
<protein>
    <submittedName>
        <fullName evidence="1">Uncharacterized protein</fullName>
    </submittedName>
</protein>
<organism evidence="1 2">
    <name type="scientific">Streptomyces spinoverrucosus</name>
    <dbReference type="NCBI Taxonomy" id="284043"/>
    <lineage>
        <taxon>Bacteria</taxon>
        <taxon>Bacillati</taxon>
        <taxon>Actinomycetota</taxon>
        <taxon>Actinomycetes</taxon>
        <taxon>Kitasatosporales</taxon>
        <taxon>Streptomycetaceae</taxon>
        <taxon>Streptomyces</taxon>
    </lineage>
</organism>